<dbReference type="STRING" id="2163413.A0A4P6XKL9"/>
<sequence>MPTFESSLGAASSTHSNISPTNLPPPVPSNEEKPRFRPVYTMNTPTATILINRQAELNKCTPFPAPAEVYLSREVDLHARLSQDLLQNDDFWAKFVLKSGDTYSEDDLPQKIELQLLLGIPANLRCAVYFRVLHIQLEMESHTYESLAKKAKLADFEGGVANSGPNPSQTRELIQVYDFCLNGSKNANTQALGILTPRLVNNLANVLSQVENIAKPEVLTIMFKLTELFSHVSRSEFSFKGSRAIEDLASETFVHVTKQGISVSGLFDTLFERILDDVNGELCLHILDLVLFEGLDSLIRLICSLFVEKKNNIFGLDGDEVNEYLYSEKLISGVSNETIKKSLEVQIQLIKYENEYSLMTASSISGNDNEVSNLQETKHELSLKLKKLQGKFMQLQKTHEEISSQNAEYASKLTAARDEKEALISRKEALQQKYNQLTMQENLRNTIKANRDISAENQSLEEQIEVMRTKVEAKTKLVA</sequence>
<feature type="compositionally biased region" description="Polar residues" evidence="2">
    <location>
        <begin position="1"/>
        <end position="21"/>
    </location>
</feature>
<keyword evidence="4" id="KW-1185">Reference proteome</keyword>
<dbReference type="AlphaFoldDB" id="A0A4P6XKL9"/>
<keyword evidence="1" id="KW-0175">Coiled coil</keyword>
<evidence type="ECO:0000313" key="4">
    <source>
        <dbReference type="Proteomes" id="UP000292447"/>
    </source>
</evidence>
<organism evidence="3 4">
    <name type="scientific">Metschnikowia aff. pulcherrima</name>
    <dbReference type="NCBI Taxonomy" id="2163413"/>
    <lineage>
        <taxon>Eukaryota</taxon>
        <taxon>Fungi</taxon>
        <taxon>Dikarya</taxon>
        <taxon>Ascomycota</taxon>
        <taxon>Saccharomycotina</taxon>
        <taxon>Pichiomycetes</taxon>
        <taxon>Metschnikowiaceae</taxon>
        <taxon>Metschnikowia</taxon>
    </lineage>
</organism>
<proteinExistence type="predicted"/>
<dbReference type="Gene3D" id="1.10.472.80">
    <property type="entry name" value="Ypt/Rab-GAP domain of gyp1p, domain 3"/>
    <property type="match status" value="1"/>
</dbReference>
<evidence type="ECO:0000256" key="1">
    <source>
        <dbReference type="SAM" id="Coils"/>
    </source>
</evidence>
<name>A0A4P6XKL9_9ASCO</name>
<reference evidence="4" key="1">
    <citation type="submission" date="2019-03" db="EMBL/GenBank/DDBJ databases">
        <title>Snf2 controls pulcherriminic acid biosynthesis and connects pigmentation and antifungal activity of the yeast Metschnikowia pulcherrima.</title>
        <authorList>
            <person name="Gore-Lloyd D."/>
            <person name="Sumann I."/>
            <person name="Brachmann A.O."/>
            <person name="Schneeberger K."/>
            <person name="Ortiz-Merino R.A."/>
            <person name="Moreno-Beltran M."/>
            <person name="Schlaefli M."/>
            <person name="Kirner P."/>
            <person name="Santos Kron A."/>
            <person name="Wolfe K.H."/>
            <person name="Piel J."/>
            <person name="Ahrens C.H."/>
            <person name="Henk D."/>
            <person name="Freimoser F.M."/>
        </authorList>
    </citation>
    <scope>NUCLEOTIDE SEQUENCE [LARGE SCALE GENOMIC DNA]</scope>
    <source>
        <strain evidence="4">APC 1.2</strain>
    </source>
</reference>
<accession>A0A4P6XKL9</accession>
<feature type="region of interest" description="Disordered" evidence="2">
    <location>
        <begin position="1"/>
        <end position="38"/>
    </location>
</feature>
<evidence type="ECO:0000256" key="2">
    <source>
        <dbReference type="SAM" id="MobiDB-lite"/>
    </source>
</evidence>
<evidence type="ECO:0000313" key="3">
    <source>
        <dbReference type="EMBL" id="QBM86458.1"/>
    </source>
</evidence>
<evidence type="ECO:0008006" key="5">
    <source>
        <dbReference type="Google" id="ProtNLM"/>
    </source>
</evidence>
<dbReference type="Proteomes" id="UP000292447">
    <property type="component" value="Chromosome I"/>
</dbReference>
<protein>
    <recommendedName>
        <fullName evidence="5">Oxidant-induced cell-cycle arrest protein 5</fullName>
    </recommendedName>
</protein>
<gene>
    <name evidence="3" type="ORF">METSCH_A11000</name>
</gene>
<feature type="coiled-coil region" evidence="1">
    <location>
        <begin position="371"/>
        <end position="477"/>
    </location>
</feature>
<dbReference type="EMBL" id="CP034456">
    <property type="protein sequence ID" value="QBM86458.1"/>
    <property type="molecule type" value="Genomic_DNA"/>
</dbReference>